<sequence>MSTPFPFTAVVGQDDLRLALLLNAVSPAVGGVLVRGEKGTAKSTAVRALSALMPQVDVVAGCRFSCAPASPDPACPDGPHEPGTGTRRPARMVELPVGASEDRLVGALDIERALAEGVKAFEPGLLADAHRGILYVDEVNLLHDHLVDLLLDAAAMGASYVEREGVSVRHAARFLLVGTMNPEEGELRPQLLDRFGLTVEVAASREPDQRVEVVRRRLAYDDDPDAFAARWADEESAVRARIVAARELLPSVRLGDGALRQIAATCAAFEVDGMRADIVMARTATALAAWAGRTEVLAEDVRQAALLALPHRRRRNPFDAPGLDEDKLDETLEEFGGQDGEGDGDDDPDPDGPGGGGQPPQDGPDDGSAPEAPGDAPAQAEAGEGGQPRAGGEQSPVRASEPFRTKVLSVPGLGEGAAGRRSRARTDHGRTTGSRRPQGALTKLHLAATVQAAAPHQRARGRSGRGLVVRRDDLRQATREGREGNLVLFVVDASGSMAARQRMSAVKGAVLSLLLDAYQRRDKVGLVTFRGSAAEVALPPTSSVDAAAARLESLPTGGRTPLAAGLLRAHEVLRIERLRDAARRPLVVVVTDGRATEGGAARSGSSQAFSSGGASARGAGRATGESEPVALAGRAARLLAAEGVASVVVDCEAGPVRLGLAGRLAGELGGTAVTLDELRADSIAGLVRDVQGTQRTPRRAA</sequence>
<dbReference type="PANTHER" id="PTHR35023">
    <property type="entry name" value="CHELATASE-RELATED"/>
    <property type="match status" value="1"/>
</dbReference>
<dbReference type="NCBIfam" id="TIGR02442">
    <property type="entry name" value="Cob-chelat-sub"/>
    <property type="match status" value="1"/>
</dbReference>
<feature type="compositionally biased region" description="Acidic residues" evidence="5">
    <location>
        <begin position="340"/>
        <end position="350"/>
    </location>
</feature>
<organism evidence="7 8">
    <name type="scientific">Streptomyces albiflavescens</name>
    <dbReference type="NCBI Taxonomy" id="1623582"/>
    <lineage>
        <taxon>Bacteria</taxon>
        <taxon>Bacillati</taxon>
        <taxon>Actinomycetota</taxon>
        <taxon>Actinomycetes</taxon>
        <taxon>Kitasatosporales</taxon>
        <taxon>Streptomycetaceae</taxon>
        <taxon>Streptomyces</taxon>
    </lineage>
</organism>
<keyword evidence="8" id="KW-1185">Reference proteome</keyword>
<feature type="region of interest" description="Disordered" evidence="5">
    <location>
        <begin position="597"/>
        <end position="624"/>
    </location>
</feature>
<dbReference type="InterPro" id="IPR002035">
    <property type="entry name" value="VWF_A"/>
</dbReference>
<keyword evidence="3" id="KW-0067">ATP-binding</keyword>
<dbReference type="Proteomes" id="UP000600365">
    <property type="component" value="Unassembled WGS sequence"/>
</dbReference>
<proteinExistence type="inferred from homology"/>
<dbReference type="InterPro" id="IPR041702">
    <property type="entry name" value="BchD/ChlD_VWA"/>
</dbReference>
<dbReference type="PROSITE" id="PS50234">
    <property type="entry name" value="VWFA"/>
    <property type="match status" value="1"/>
</dbReference>
<evidence type="ECO:0000313" key="7">
    <source>
        <dbReference type="EMBL" id="GGN67889.1"/>
    </source>
</evidence>
<evidence type="ECO:0000256" key="2">
    <source>
        <dbReference type="ARBA" id="ARBA00022741"/>
    </source>
</evidence>
<dbReference type="Gene3D" id="3.40.50.410">
    <property type="entry name" value="von Willebrand factor, type A domain"/>
    <property type="match status" value="1"/>
</dbReference>
<dbReference type="InterPro" id="IPR036465">
    <property type="entry name" value="vWFA_dom_sf"/>
</dbReference>
<name>A0A917Y5T4_9ACTN</name>
<comment type="caution">
    <text evidence="7">The sequence shown here is derived from an EMBL/GenBank/DDBJ whole genome shotgun (WGS) entry which is preliminary data.</text>
</comment>
<dbReference type="AlphaFoldDB" id="A0A917Y5T4"/>
<dbReference type="InterPro" id="IPR012804">
    <property type="entry name" value="Cob_chelat_sub_put"/>
</dbReference>
<evidence type="ECO:0000256" key="3">
    <source>
        <dbReference type="ARBA" id="ARBA00022840"/>
    </source>
</evidence>
<dbReference type="SUPFAM" id="SSF52540">
    <property type="entry name" value="P-loop containing nucleoside triphosphate hydrolases"/>
    <property type="match status" value="1"/>
</dbReference>
<dbReference type="SMART" id="SM00382">
    <property type="entry name" value="AAA"/>
    <property type="match status" value="1"/>
</dbReference>
<reference evidence="7 8" key="1">
    <citation type="journal article" date="2014" name="Int. J. Syst. Evol. Microbiol.">
        <title>Complete genome sequence of Corynebacterium casei LMG S-19264T (=DSM 44701T), isolated from a smear-ripened cheese.</title>
        <authorList>
            <consortium name="US DOE Joint Genome Institute (JGI-PGF)"/>
            <person name="Walter F."/>
            <person name="Albersmeier A."/>
            <person name="Kalinowski J."/>
            <person name="Ruckert C."/>
        </authorList>
    </citation>
    <scope>NUCLEOTIDE SEQUENCE [LARGE SCALE GENOMIC DNA]</scope>
    <source>
        <strain evidence="7 8">CGMCC 4.7111</strain>
    </source>
</reference>
<dbReference type="InterPro" id="IPR003593">
    <property type="entry name" value="AAA+_ATPase"/>
</dbReference>
<dbReference type="Pfam" id="PF01078">
    <property type="entry name" value="Mg_chelatase"/>
    <property type="match status" value="1"/>
</dbReference>
<feature type="region of interest" description="Disordered" evidence="5">
    <location>
        <begin position="69"/>
        <end position="88"/>
    </location>
</feature>
<evidence type="ECO:0000256" key="5">
    <source>
        <dbReference type="SAM" id="MobiDB-lite"/>
    </source>
</evidence>
<keyword evidence="2" id="KW-0547">Nucleotide-binding</keyword>
<protein>
    <recommendedName>
        <fullName evidence="4">Mg-protoporphyrin IX chelatase</fullName>
    </recommendedName>
</protein>
<dbReference type="InterPro" id="IPR027417">
    <property type="entry name" value="P-loop_NTPase"/>
</dbReference>
<evidence type="ECO:0000256" key="4">
    <source>
        <dbReference type="ARBA" id="ARBA00030759"/>
    </source>
</evidence>
<dbReference type="InterPro" id="IPR000523">
    <property type="entry name" value="Mg_chelatse_chII-like_cat_dom"/>
</dbReference>
<dbReference type="RefSeq" id="WP_189187454.1">
    <property type="nucleotide sequence ID" value="NZ_BMMM01000007.1"/>
</dbReference>
<dbReference type="InterPro" id="IPR052989">
    <property type="entry name" value="Mg-chelatase_DI-like"/>
</dbReference>
<comment type="similarity">
    <text evidence="1">Belongs to the Mg-chelatase subunits D/I family.</text>
</comment>
<dbReference type="InterPro" id="IPR041628">
    <property type="entry name" value="ChlI/MoxR_AAA_lid"/>
</dbReference>
<evidence type="ECO:0000256" key="1">
    <source>
        <dbReference type="ARBA" id="ARBA00005799"/>
    </source>
</evidence>
<feature type="region of interest" description="Disordered" evidence="5">
    <location>
        <begin position="334"/>
        <end position="438"/>
    </location>
</feature>
<dbReference type="EMBL" id="BMMM01000007">
    <property type="protein sequence ID" value="GGN67889.1"/>
    <property type="molecule type" value="Genomic_DNA"/>
</dbReference>
<dbReference type="CDD" id="cd01451">
    <property type="entry name" value="vWA_Magnesium_chelatase"/>
    <property type="match status" value="1"/>
</dbReference>
<dbReference type="SUPFAM" id="SSF53300">
    <property type="entry name" value="vWA-like"/>
    <property type="match status" value="1"/>
</dbReference>
<evidence type="ECO:0000313" key="8">
    <source>
        <dbReference type="Proteomes" id="UP000600365"/>
    </source>
</evidence>
<feature type="domain" description="VWFA" evidence="6">
    <location>
        <begin position="486"/>
        <end position="690"/>
    </location>
</feature>
<evidence type="ECO:0000259" key="6">
    <source>
        <dbReference type="PROSITE" id="PS50234"/>
    </source>
</evidence>
<gene>
    <name evidence="7" type="ORF">GCM10011579_040810</name>
</gene>
<accession>A0A917Y5T4</accession>
<dbReference type="Pfam" id="PF13519">
    <property type="entry name" value="VWA_2"/>
    <property type="match status" value="1"/>
</dbReference>
<dbReference type="Gene3D" id="3.40.50.300">
    <property type="entry name" value="P-loop containing nucleotide triphosphate hydrolases"/>
    <property type="match status" value="1"/>
</dbReference>
<dbReference type="PANTHER" id="PTHR35023:SF1">
    <property type="entry name" value="MG-PROTOPORPHYRIN IX CHELATASE"/>
    <property type="match status" value="1"/>
</dbReference>
<feature type="compositionally biased region" description="Low complexity" evidence="5">
    <location>
        <begin position="366"/>
        <end position="382"/>
    </location>
</feature>
<dbReference type="Pfam" id="PF17863">
    <property type="entry name" value="AAA_lid_2"/>
    <property type="match status" value="1"/>
</dbReference>
<dbReference type="Gene3D" id="1.10.8.80">
    <property type="entry name" value="Magnesium chelatase subunit I, C-Terminal domain"/>
    <property type="match status" value="1"/>
</dbReference>
<dbReference type="SMART" id="SM00327">
    <property type="entry name" value="VWA"/>
    <property type="match status" value="1"/>
</dbReference>
<dbReference type="GO" id="GO:0005524">
    <property type="term" value="F:ATP binding"/>
    <property type="evidence" value="ECO:0007669"/>
    <property type="project" value="UniProtKB-KW"/>
</dbReference>